<dbReference type="EMBL" id="JAJSOW010000100">
    <property type="protein sequence ID" value="KAI9186294.1"/>
    <property type="molecule type" value="Genomic_DNA"/>
</dbReference>
<keyword evidence="2" id="KW-1185">Reference proteome</keyword>
<evidence type="ECO:0000313" key="2">
    <source>
        <dbReference type="Proteomes" id="UP001064489"/>
    </source>
</evidence>
<sequence length="145" mass="16499">MSIREPLLDEFVTEDLHGKSMTEHHPPSSSSKVQKFIPAVFTKFNVSMKKKMKKTTSSSSRWTTTTVDDDKTTLVQDETEENDDVFYTLGRNSTADYKKPLVNSSLENGIDFWKDRQALADLIDWDSSKIEGGKNKVDDSKKSEE</sequence>
<dbReference type="AlphaFoldDB" id="A0AAD5J5S9"/>
<protein>
    <submittedName>
        <fullName evidence="1">Uncharacterized protein</fullName>
    </submittedName>
</protein>
<comment type="caution">
    <text evidence="1">The sequence shown here is derived from an EMBL/GenBank/DDBJ whole genome shotgun (WGS) entry which is preliminary data.</text>
</comment>
<proteinExistence type="predicted"/>
<reference evidence="1" key="1">
    <citation type="journal article" date="2022" name="Plant J.">
        <title>Strategies of tolerance reflected in two North American maple genomes.</title>
        <authorList>
            <person name="McEvoy S.L."/>
            <person name="Sezen U.U."/>
            <person name="Trouern-Trend A."/>
            <person name="McMahon S.M."/>
            <person name="Schaberg P.G."/>
            <person name="Yang J."/>
            <person name="Wegrzyn J.L."/>
            <person name="Swenson N.G."/>
        </authorList>
    </citation>
    <scope>NUCLEOTIDE SEQUENCE</scope>
    <source>
        <strain evidence="1">91603</strain>
    </source>
</reference>
<name>A0AAD5J5S9_ACENE</name>
<dbReference type="Proteomes" id="UP001064489">
    <property type="component" value="Chromosome 3"/>
</dbReference>
<reference evidence="1" key="2">
    <citation type="submission" date="2023-02" db="EMBL/GenBank/DDBJ databases">
        <authorList>
            <person name="Swenson N.G."/>
            <person name="Wegrzyn J.L."/>
            <person name="Mcevoy S.L."/>
        </authorList>
    </citation>
    <scope>NUCLEOTIDE SEQUENCE</scope>
    <source>
        <strain evidence="1">91603</strain>
        <tissue evidence="1">Leaf</tissue>
    </source>
</reference>
<evidence type="ECO:0000313" key="1">
    <source>
        <dbReference type="EMBL" id="KAI9186294.1"/>
    </source>
</evidence>
<accession>A0AAD5J5S9</accession>
<gene>
    <name evidence="1" type="ORF">LWI28_015958</name>
</gene>
<organism evidence="1 2">
    <name type="scientific">Acer negundo</name>
    <name type="common">Box elder</name>
    <dbReference type="NCBI Taxonomy" id="4023"/>
    <lineage>
        <taxon>Eukaryota</taxon>
        <taxon>Viridiplantae</taxon>
        <taxon>Streptophyta</taxon>
        <taxon>Embryophyta</taxon>
        <taxon>Tracheophyta</taxon>
        <taxon>Spermatophyta</taxon>
        <taxon>Magnoliopsida</taxon>
        <taxon>eudicotyledons</taxon>
        <taxon>Gunneridae</taxon>
        <taxon>Pentapetalae</taxon>
        <taxon>rosids</taxon>
        <taxon>malvids</taxon>
        <taxon>Sapindales</taxon>
        <taxon>Sapindaceae</taxon>
        <taxon>Hippocastanoideae</taxon>
        <taxon>Acereae</taxon>
        <taxon>Acer</taxon>
    </lineage>
</organism>